<dbReference type="InterPro" id="IPR006448">
    <property type="entry name" value="Phage_term_ssu_P27"/>
</dbReference>
<sequence length="155" mass="17757">MGRRMKVVEATKSHLTKEEKIAKKTIQDKASDGLDVLQLTPPKHFDPIAKAEYKRVINDLRKLPLRNLDRAVLESYCTWYAVYKEVSRGLQKKGYVYENEKGSVVPNKMLYTLERATTNLMKAASQLGLTVDSRMKLYVPQVEEKKTSIFDKFGG</sequence>
<name>A0A081R6M4_STROR</name>
<dbReference type="Proteomes" id="UP000028098">
    <property type="component" value="Unassembled WGS sequence"/>
</dbReference>
<evidence type="ECO:0000313" key="2">
    <source>
        <dbReference type="Proteomes" id="UP000028098"/>
    </source>
</evidence>
<dbReference type="PATRIC" id="fig|1303.44.peg.859"/>
<proteinExistence type="predicted"/>
<dbReference type="NCBIfam" id="TIGR01558">
    <property type="entry name" value="sm_term_P27"/>
    <property type="match status" value="1"/>
</dbReference>
<evidence type="ECO:0000313" key="1">
    <source>
        <dbReference type="EMBL" id="KEQ50847.1"/>
    </source>
</evidence>
<gene>
    <name evidence="1" type="ORF">SK143_0906</name>
</gene>
<comment type="caution">
    <text evidence="1">The sequence shown here is derived from an EMBL/GenBank/DDBJ whole genome shotgun (WGS) entry which is preliminary data.</text>
</comment>
<accession>A0A081R6M4</accession>
<dbReference type="EMBL" id="JPGB01000004">
    <property type="protein sequence ID" value="KEQ50847.1"/>
    <property type="molecule type" value="Genomic_DNA"/>
</dbReference>
<reference evidence="1 2" key="1">
    <citation type="submission" date="2014-05" db="EMBL/GenBank/DDBJ databases">
        <authorList>
            <person name="Daugherty S.C."/>
            <person name="Tallon L.J."/>
            <person name="Sadzewicz L."/>
            <person name="Kilian M."/>
            <person name="Tettelin H."/>
        </authorList>
    </citation>
    <scope>NUCLEOTIDE SEQUENCE [LARGE SCALE GENOMIC DNA]</scope>
    <source>
        <strain evidence="1 2">SK143</strain>
    </source>
</reference>
<protein>
    <submittedName>
        <fullName evidence="1">Phage terminase, small subunit, P27 family</fullName>
    </submittedName>
</protein>
<dbReference type="AlphaFoldDB" id="A0A081R6M4"/>
<dbReference type="RefSeq" id="WP_042902464.1">
    <property type="nucleotide sequence ID" value="NZ_JPGB01000004.1"/>
</dbReference>
<organism evidence="1 2">
    <name type="scientific">Streptococcus oralis</name>
    <dbReference type="NCBI Taxonomy" id="1303"/>
    <lineage>
        <taxon>Bacteria</taxon>
        <taxon>Bacillati</taxon>
        <taxon>Bacillota</taxon>
        <taxon>Bacilli</taxon>
        <taxon>Lactobacillales</taxon>
        <taxon>Streptococcaceae</taxon>
        <taxon>Streptococcus</taxon>
    </lineage>
</organism>
<dbReference type="Pfam" id="PF05119">
    <property type="entry name" value="Terminase_4"/>
    <property type="match status" value="1"/>
</dbReference>